<accession>A0ABR7L6V2</accession>
<reference evidence="1 2" key="1">
    <citation type="submission" date="2020-06" db="EMBL/GenBank/DDBJ databases">
        <title>Actinokineospora xiongansis sp. nov., isolated from soil of Baiyangdian.</title>
        <authorList>
            <person name="Zhang X."/>
        </authorList>
    </citation>
    <scope>NUCLEOTIDE SEQUENCE [LARGE SCALE GENOMIC DNA]</scope>
    <source>
        <strain evidence="1 2">HBU206404</strain>
    </source>
</reference>
<dbReference type="SUPFAM" id="SSF56784">
    <property type="entry name" value="HAD-like"/>
    <property type="match status" value="1"/>
</dbReference>
<keyword evidence="1" id="KW-0378">Hydrolase</keyword>
<name>A0ABR7L6V2_9PSEU</name>
<evidence type="ECO:0000313" key="2">
    <source>
        <dbReference type="Proteomes" id="UP000734823"/>
    </source>
</evidence>
<gene>
    <name evidence="1" type="ORF">GPZ80_14470</name>
</gene>
<dbReference type="PANTHER" id="PTHR47829">
    <property type="entry name" value="HYDROLASE, PUTATIVE (AFU_ORTHOLOGUE AFUA_1G12880)-RELATED"/>
    <property type="match status" value="1"/>
</dbReference>
<dbReference type="NCBIfam" id="TIGR01509">
    <property type="entry name" value="HAD-SF-IA-v3"/>
    <property type="match status" value="1"/>
</dbReference>
<dbReference type="Pfam" id="PF00702">
    <property type="entry name" value="Hydrolase"/>
    <property type="match status" value="1"/>
</dbReference>
<dbReference type="InterPro" id="IPR036412">
    <property type="entry name" value="HAD-like_sf"/>
</dbReference>
<evidence type="ECO:0000313" key="1">
    <source>
        <dbReference type="EMBL" id="MBC6448374.1"/>
    </source>
</evidence>
<dbReference type="RefSeq" id="WP_187220860.1">
    <property type="nucleotide sequence ID" value="NZ_JABVED010000007.1"/>
</dbReference>
<protein>
    <submittedName>
        <fullName evidence="1">HAD-IA family hydrolase</fullName>
    </submittedName>
</protein>
<organism evidence="1 2">
    <name type="scientific">Actinokineospora xionganensis</name>
    <dbReference type="NCBI Taxonomy" id="2684470"/>
    <lineage>
        <taxon>Bacteria</taxon>
        <taxon>Bacillati</taxon>
        <taxon>Actinomycetota</taxon>
        <taxon>Actinomycetes</taxon>
        <taxon>Pseudonocardiales</taxon>
        <taxon>Pseudonocardiaceae</taxon>
        <taxon>Actinokineospora</taxon>
    </lineage>
</organism>
<sequence length="122" mass="13227">MRYEALVVDYAGVFTDPAIVDVVRSARAKGLRTALLSNADRRPWGLPDLFDAVIVSGEVGVAKPNPAIFELTARSLDTTPDRCVFIDDVARYVRGAAEAGMTGIHHRAIESTMDELAVLLDL</sequence>
<comment type="caution">
    <text evidence="1">The sequence shown here is derived from an EMBL/GenBank/DDBJ whole genome shotgun (WGS) entry which is preliminary data.</text>
</comment>
<dbReference type="GO" id="GO:0016787">
    <property type="term" value="F:hydrolase activity"/>
    <property type="evidence" value="ECO:0007669"/>
    <property type="project" value="UniProtKB-KW"/>
</dbReference>
<keyword evidence="2" id="KW-1185">Reference proteome</keyword>
<dbReference type="InterPro" id="IPR006439">
    <property type="entry name" value="HAD-SF_hydro_IA"/>
</dbReference>
<dbReference type="Gene3D" id="3.40.50.1000">
    <property type="entry name" value="HAD superfamily/HAD-like"/>
    <property type="match status" value="1"/>
</dbReference>
<dbReference type="Proteomes" id="UP000734823">
    <property type="component" value="Unassembled WGS sequence"/>
</dbReference>
<dbReference type="PANTHER" id="PTHR47829:SF1">
    <property type="entry name" value="HAD FAMILY PHOSPHATASE"/>
    <property type="match status" value="1"/>
</dbReference>
<dbReference type="InterPro" id="IPR023214">
    <property type="entry name" value="HAD_sf"/>
</dbReference>
<proteinExistence type="predicted"/>
<dbReference type="InterPro" id="IPR052898">
    <property type="entry name" value="ACAD10-like"/>
</dbReference>
<dbReference type="EMBL" id="JABVED010000007">
    <property type="protein sequence ID" value="MBC6448374.1"/>
    <property type="molecule type" value="Genomic_DNA"/>
</dbReference>